<evidence type="ECO:0000313" key="3">
    <source>
        <dbReference type="Proteomes" id="UP000468591"/>
    </source>
</evidence>
<dbReference type="InterPro" id="IPR046705">
    <property type="entry name" value="DUF6778"/>
</dbReference>
<name>A0A6P0C7L5_9RHOB</name>
<organism evidence="2 3">
    <name type="scientific">Sulfitobacter sediminilitoris</name>
    <dbReference type="NCBI Taxonomy" id="2698830"/>
    <lineage>
        <taxon>Bacteria</taxon>
        <taxon>Pseudomonadati</taxon>
        <taxon>Pseudomonadota</taxon>
        <taxon>Alphaproteobacteria</taxon>
        <taxon>Rhodobacterales</taxon>
        <taxon>Roseobacteraceae</taxon>
        <taxon>Sulfitobacter</taxon>
    </lineage>
</organism>
<dbReference type="AlphaFoldDB" id="A0A6P0C7L5"/>
<evidence type="ECO:0000313" key="2">
    <source>
        <dbReference type="EMBL" id="NEK22122.1"/>
    </source>
</evidence>
<proteinExistence type="predicted"/>
<keyword evidence="1" id="KW-0732">Signal</keyword>
<protein>
    <recommendedName>
        <fullName evidence="4">Lipoprotein</fullName>
    </recommendedName>
</protein>
<feature type="signal peptide" evidence="1">
    <location>
        <begin position="1"/>
        <end position="20"/>
    </location>
</feature>
<keyword evidence="3" id="KW-1185">Reference proteome</keyword>
<evidence type="ECO:0000256" key="1">
    <source>
        <dbReference type="SAM" id="SignalP"/>
    </source>
</evidence>
<accession>A0A6P0C7L5</accession>
<evidence type="ECO:0008006" key="4">
    <source>
        <dbReference type="Google" id="ProtNLM"/>
    </source>
</evidence>
<gene>
    <name evidence="2" type="ORF">GV827_06880</name>
</gene>
<comment type="caution">
    <text evidence="2">The sequence shown here is derived from an EMBL/GenBank/DDBJ whole genome shotgun (WGS) entry which is preliminary data.</text>
</comment>
<reference evidence="2 3" key="1">
    <citation type="submission" date="2020-01" db="EMBL/GenBank/DDBJ databases">
        <title>Sulfitobacter sediminilitoris sp. nov., isolated from a tidal flat.</title>
        <authorList>
            <person name="Park S."/>
            <person name="Yoon J.-H."/>
        </authorList>
    </citation>
    <scope>NUCLEOTIDE SEQUENCE [LARGE SCALE GENOMIC DNA]</scope>
    <source>
        <strain evidence="2 3">JBTF-M27</strain>
    </source>
</reference>
<feature type="chain" id="PRO_5026783409" description="Lipoprotein" evidence="1">
    <location>
        <begin position="21"/>
        <end position="214"/>
    </location>
</feature>
<sequence>MKTLKIIVALALGLTVTACGTVPDIASRNAPFEVTPPEPSVVLAAQPGVAPAPAAQPGSALRVSQINVTVPRTLRVSEANSYYPLGDIVWRGELIGDRHAQVQTIFEDAFRDGTEGLNGPTDVTLNIEVVRFHSLSEKARYSVGGVHNMVFKLTVTRTSTGQALAPTREVVADLPAFGGKRAIEADRRGETQKVRIHAYLQQVIQQELSRFVAG</sequence>
<dbReference type="PROSITE" id="PS51257">
    <property type="entry name" value="PROKAR_LIPOPROTEIN"/>
    <property type="match status" value="1"/>
</dbReference>
<dbReference type="Pfam" id="PF20569">
    <property type="entry name" value="DUF6778"/>
    <property type="match status" value="1"/>
</dbReference>
<dbReference type="Proteomes" id="UP000468591">
    <property type="component" value="Unassembled WGS sequence"/>
</dbReference>
<dbReference type="EMBL" id="JAABNT010000003">
    <property type="protein sequence ID" value="NEK22122.1"/>
    <property type="molecule type" value="Genomic_DNA"/>
</dbReference>
<dbReference type="RefSeq" id="WP_164353051.1">
    <property type="nucleotide sequence ID" value="NZ_JAABNT010000003.1"/>
</dbReference>